<organism evidence="1 2">
    <name type="scientific">Aspergillus lucknowensis</name>
    <dbReference type="NCBI Taxonomy" id="176173"/>
    <lineage>
        <taxon>Eukaryota</taxon>
        <taxon>Fungi</taxon>
        <taxon>Dikarya</taxon>
        <taxon>Ascomycota</taxon>
        <taxon>Pezizomycotina</taxon>
        <taxon>Eurotiomycetes</taxon>
        <taxon>Eurotiomycetidae</taxon>
        <taxon>Eurotiales</taxon>
        <taxon>Aspergillaceae</taxon>
        <taxon>Aspergillus</taxon>
        <taxon>Aspergillus subgen. Nidulantes</taxon>
    </lineage>
</organism>
<keyword evidence="2" id="KW-1185">Reference proteome</keyword>
<comment type="caution">
    <text evidence="1">The sequence shown here is derived from an EMBL/GenBank/DDBJ whole genome shotgun (WGS) entry which is preliminary data.</text>
</comment>
<sequence length="185" mass="20988">MEFAGRLDLEERLLRLWANPETYQTACSLRLATTTAELFTHFRRVAETDDLIFSSLFAFIAGNLSVYAERQIALQLETLSRRYLGRTFRLLKDYMDQAFPAGIPRLGTILPMQYACFLLASYGMADDPSARAIEIGHNTKVFKQAMIQANDEVFPASSQNDELEYGRNTDFVLSTLGKRALLEAR</sequence>
<dbReference type="Proteomes" id="UP001610432">
    <property type="component" value="Unassembled WGS sequence"/>
</dbReference>
<dbReference type="GeneID" id="98148055"/>
<name>A0ABR4LRT0_9EURO</name>
<evidence type="ECO:0000313" key="1">
    <source>
        <dbReference type="EMBL" id="KAL2867231.1"/>
    </source>
</evidence>
<protein>
    <submittedName>
        <fullName evidence="1">Uncharacterized protein</fullName>
    </submittedName>
</protein>
<accession>A0ABR4LRT0</accession>
<evidence type="ECO:0000313" key="2">
    <source>
        <dbReference type="Proteomes" id="UP001610432"/>
    </source>
</evidence>
<dbReference type="EMBL" id="JBFXLQ010000020">
    <property type="protein sequence ID" value="KAL2867231.1"/>
    <property type="molecule type" value="Genomic_DNA"/>
</dbReference>
<dbReference type="RefSeq" id="XP_070886210.1">
    <property type="nucleotide sequence ID" value="XM_071032983.1"/>
</dbReference>
<gene>
    <name evidence="1" type="ORF">BJX67DRAFT_381247</name>
</gene>
<reference evidence="1 2" key="1">
    <citation type="submission" date="2024-07" db="EMBL/GenBank/DDBJ databases">
        <title>Section-level genome sequencing and comparative genomics of Aspergillus sections Usti and Cavernicolus.</title>
        <authorList>
            <consortium name="Lawrence Berkeley National Laboratory"/>
            <person name="Nybo J.L."/>
            <person name="Vesth T.C."/>
            <person name="Theobald S."/>
            <person name="Frisvad J.C."/>
            <person name="Larsen T.O."/>
            <person name="Kjaerboelling I."/>
            <person name="Rothschild-Mancinelli K."/>
            <person name="Lyhne E.K."/>
            <person name="Kogle M.E."/>
            <person name="Barry K."/>
            <person name="Clum A."/>
            <person name="Na H."/>
            <person name="Ledsgaard L."/>
            <person name="Lin J."/>
            <person name="Lipzen A."/>
            <person name="Kuo A."/>
            <person name="Riley R."/>
            <person name="Mondo S."/>
            <person name="Labutti K."/>
            <person name="Haridas S."/>
            <person name="Pangalinan J."/>
            <person name="Salamov A.A."/>
            <person name="Simmons B.A."/>
            <person name="Magnuson J.K."/>
            <person name="Chen J."/>
            <person name="Drula E."/>
            <person name="Henrissat B."/>
            <person name="Wiebenga A."/>
            <person name="Lubbers R.J."/>
            <person name="Gomes A.C."/>
            <person name="Macurrencykelacurrency M.R."/>
            <person name="Stajich J."/>
            <person name="Grigoriev I.V."/>
            <person name="Mortensen U.H."/>
            <person name="De Vries R.P."/>
            <person name="Baker S.E."/>
            <person name="Andersen M.R."/>
        </authorList>
    </citation>
    <scope>NUCLEOTIDE SEQUENCE [LARGE SCALE GENOMIC DNA]</scope>
    <source>
        <strain evidence="1 2">CBS 449.75</strain>
    </source>
</reference>
<proteinExistence type="predicted"/>